<dbReference type="PROSITE" id="PS51318">
    <property type="entry name" value="TAT"/>
    <property type="match status" value="1"/>
</dbReference>
<feature type="region of interest" description="Disordered" evidence="1">
    <location>
        <begin position="269"/>
        <end position="342"/>
    </location>
</feature>
<sequence length="687" mass="72585">MAREPSVLDAEQTDADSPVTGASGGNTGLLNRRSYMRLAGVTTAAAAFSGAAAASSDDYDEITARGQVIRIGRGETYENKLFDLTNGNSVVLLVEGGNSVIRNIGFKGLHRGDGFMISITAPRGDVLIENVYLGDGSTKEGESFVHGPGAVFYHRDASCDVTFRQMNVQGWPNNGFYCSNTAHGGSVRFENCYGKNNGVSTYRVAGGNDAIVNCVAYNDNTNYGRGWGGYTEDSGRPVWVWPGGTVSIDDSNFAAGRYAHAMVMRGSGSARMSGGGVQGNVHGGGLNRSSVSSSADLSMPRGVPTSAEEAAAGAASGSPDNGNEAEDDIDDDHDLPNVVVFDGDGTTSATSYEFVVSDEVEPSTDEDATIDEGATVTGTHAEGTVADYRDAWRFAGEIERLTVDGEAEVRVNGESVDPADFDDVLENVILIEGDDSGATRYEFDVDGDVEKSNYEGASIDDEDVIEDGFVHGSVADWKDAFRFNGEITQLTVDGPGTILVNDEAIDPAEFGEDLPHVLEVEGTGVPTSFEITVDGEIDFESDDDPTEEATIISGSTVQSAVSDGSQTFRFAGAITDVTITEGEATIAVDGDEIDPSEYGDYELLPHALVIDGTDDDGASTYAFEVSGAVVKSDYRGASIDEEDVIEGQSVRGAVGNWLDAYWFDGDIEDFTLLGDASVDVQYNARDQ</sequence>
<accession>A0A202ECN6</accession>
<dbReference type="Proteomes" id="UP000196084">
    <property type="component" value="Unassembled WGS sequence"/>
</dbReference>
<reference evidence="2 3" key="1">
    <citation type="submission" date="2017-02" db="EMBL/GenBank/DDBJ databases">
        <title>Natronthermophilus aegyptiacus gen. nov.,sp. nov., an aerobic, extremely halophilic alkalithermophilic archaeon isolated from the athalassohaline Wadi An Natrun, Egypt.</title>
        <authorList>
            <person name="Zhao B."/>
        </authorList>
    </citation>
    <scope>NUCLEOTIDE SEQUENCE [LARGE SCALE GENOMIC DNA]</scope>
    <source>
        <strain evidence="2 3">CGMCC 1.3597</strain>
    </source>
</reference>
<comment type="caution">
    <text evidence="2">The sequence shown here is derived from an EMBL/GenBank/DDBJ whole genome shotgun (WGS) entry which is preliminary data.</text>
</comment>
<name>A0A202ECN6_9EURY</name>
<gene>
    <name evidence="2" type="ORF">B2G88_04120</name>
</gene>
<dbReference type="AlphaFoldDB" id="A0A202ECN6"/>
<organism evidence="2 3">
    <name type="scientific">Natronolimnobius baerhuensis</name>
    <dbReference type="NCBI Taxonomy" id="253108"/>
    <lineage>
        <taxon>Archaea</taxon>
        <taxon>Methanobacteriati</taxon>
        <taxon>Methanobacteriota</taxon>
        <taxon>Stenosarchaea group</taxon>
        <taxon>Halobacteria</taxon>
        <taxon>Halobacteriales</taxon>
        <taxon>Natrialbaceae</taxon>
        <taxon>Natronolimnobius</taxon>
    </lineage>
</organism>
<feature type="compositionally biased region" description="Low complexity" evidence="1">
    <location>
        <begin position="306"/>
        <end position="318"/>
    </location>
</feature>
<evidence type="ECO:0000256" key="1">
    <source>
        <dbReference type="SAM" id="MobiDB-lite"/>
    </source>
</evidence>
<feature type="compositionally biased region" description="Acidic residues" evidence="1">
    <location>
        <begin position="323"/>
        <end position="333"/>
    </location>
</feature>
<dbReference type="EMBL" id="MWPH01000001">
    <property type="protein sequence ID" value="OVE85992.1"/>
    <property type="molecule type" value="Genomic_DNA"/>
</dbReference>
<feature type="compositionally biased region" description="Gly residues" evidence="1">
    <location>
        <begin position="273"/>
        <end position="286"/>
    </location>
</feature>
<proteinExistence type="predicted"/>
<dbReference type="InterPro" id="IPR011050">
    <property type="entry name" value="Pectin_lyase_fold/virulence"/>
</dbReference>
<dbReference type="RefSeq" id="WP_087714043.1">
    <property type="nucleotide sequence ID" value="NZ_MWPH01000001.1"/>
</dbReference>
<evidence type="ECO:0000313" key="3">
    <source>
        <dbReference type="Proteomes" id="UP000196084"/>
    </source>
</evidence>
<evidence type="ECO:0000313" key="2">
    <source>
        <dbReference type="EMBL" id="OVE85992.1"/>
    </source>
</evidence>
<keyword evidence="3" id="KW-1185">Reference proteome</keyword>
<dbReference type="SUPFAM" id="SSF51126">
    <property type="entry name" value="Pectin lyase-like"/>
    <property type="match status" value="1"/>
</dbReference>
<dbReference type="OrthoDB" id="202667at2157"/>
<protein>
    <recommendedName>
        <fullName evidence="4">Right handed beta helix domain-containing protein</fullName>
    </recommendedName>
</protein>
<evidence type="ECO:0008006" key="4">
    <source>
        <dbReference type="Google" id="ProtNLM"/>
    </source>
</evidence>
<feature type="compositionally biased region" description="Polar residues" evidence="1">
    <location>
        <begin position="287"/>
        <end position="296"/>
    </location>
</feature>
<dbReference type="InterPro" id="IPR006311">
    <property type="entry name" value="TAT_signal"/>
</dbReference>
<feature type="region of interest" description="Disordered" evidence="1">
    <location>
        <begin position="1"/>
        <end position="26"/>
    </location>
</feature>